<dbReference type="Proteomes" id="UP001250858">
    <property type="component" value="Chromosome"/>
</dbReference>
<dbReference type="EMBL" id="CP133762">
    <property type="protein sequence ID" value="WMX46029.1"/>
    <property type="molecule type" value="Genomic_DNA"/>
</dbReference>
<proteinExistence type="predicted"/>
<keyword evidence="3" id="KW-1185">Reference proteome</keyword>
<accession>A0ABY9RV03</accession>
<evidence type="ECO:0000256" key="1">
    <source>
        <dbReference type="SAM" id="MobiDB-lite"/>
    </source>
</evidence>
<evidence type="ECO:0000313" key="2">
    <source>
        <dbReference type="EMBL" id="WMX46029.1"/>
    </source>
</evidence>
<gene>
    <name evidence="2" type="ORF">RGF97_15875</name>
</gene>
<name>A0ABY9RV03_9ACTN</name>
<sequence length="64" mass="6215">MVLSLPPETSATAGLAVPGVSPAGLPRPTAAVTPIAATIAAVAMISGARRPGRPPSFPPSATEL</sequence>
<evidence type="ECO:0000313" key="3">
    <source>
        <dbReference type="Proteomes" id="UP001250858"/>
    </source>
</evidence>
<dbReference type="RefSeq" id="WP_309548769.1">
    <property type="nucleotide sequence ID" value="NZ_CP133762.1"/>
</dbReference>
<organism evidence="2 3">
    <name type="scientific">Streptomyces roseicoloratus</name>
    <dbReference type="NCBI Taxonomy" id="2508722"/>
    <lineage>
        <taxon>Bacteria</taxon>
        <taxon>Bacillati</taxon>
        <taxon>Actinomycetota</taxon>
        <taxon>Actinomycetes</taxon>
        <taxon>Kitasatosporales</taxon>
        <taxon>Streptomycetaceae</taxon>
        <taxon>Streptomyces</taxon>
    </lineage>
</organism>
<feature type="region of interest" description="Disordered" evidence="1">
    <location>
        <begin position="1"/>
        <end position="23"/>
    </location>
</feature>
<protein>
    <submittedName>
        <fullName evidence="2">Uncharacterized protein</fullName>
    </submittedName>
</protein>
<reference evidence="2 3" key="1">
    <citation type="submission" date="2023-09" db="EMBL/GenBank/DDBJ databases">
        <title>Complete genome of Streptomyces roseicoloratus T14.</title>
        <authorList>
            <person name="Bashizi T."/>
            <person name="Kim M.-J."/>
            <person name="Lee G."/>
            <person name="Tagele S.B."/>
            <person name="Shin J.-H."/>
        </authorList>
    </citation>
    <scope>NUCLEOTIDE SEQUENCE [LARGE SCALE GENOMIC DNA]</scope>
    <source>
        <strain evidence="2 3">T14</strain>
    </source>
</reference>